<gene>
    <name evidence="1" type="ORF">EJ04DRAFT_515905</name>
</gene>
<keyword evidence="2" id="KW-1185">Reference proteome</keyword>
<reference evidence="1" key="1">
    <citation type="journal article" date="2020" name="Stud. Mycol.">
        <title>101 Dothideomycetes genomes: a test case for predicting lifestyles and emergence of pathogens.</title>
        <authorList>
            <person name="Haridas S."/>
            <person name="Albert R."/>
            <person name="Binder M."/>
            <person name="Bloem J."/>
            <person name="Labutti K."/>
            <person name="Salamov A."/>
            <person name="Andreopoulos B."/>
            <person name="Baker S."/>
            <person name="Barry K."/>
            <person name="Bills G."/>
            <person name="Bluhm B."/>
            <person name="Cannon C."/>
            <person name="Castanera R."/>
            <person name="Culley D."/>
            <person name="Daum C."/>
            <person name="Ezra D."/>
            <person name="Gonzalez J."/>
            <person name="Henrissat B."/>
            <person name="Kuo A."/>
            <person name="Liang C."/>
            <person name="Lipzen A."/>
            <person name="Lutzoni F."/>
            <person name="Magnuson J."/>
            <person name="Mondo S."/>
            <person name="Nolan M."/>
            <person name="Ohm R."/>
            <person name="Pangilinan J."/>
            <person name="Park H.-J."/>
            <person name="Ramirez L."/>
            <person name="Alfaro M."/>
            <person name="Sun H."/>
            <person name="Tritt A."/>
            <person name="Yoshinaga Y."/>
            <person name="Zwiers L.-H."/>
            <person name="Turgeon B."/>
            <person name="Goodwin S."/>
            <person name="Spatafora J."/>
            <person name="Crous P."/>
            <person name="Grigoriev I."/>
        </authorList>
    </citation>
    <scope>NUCLEOTIDE SEQUENCE</scope>
    <source>
        <strain evidence="1">CBS 125425</strain>
    </source>
</reference>
<organism evidence="1 2">
    <name type="scientific">Polyplosphaeria fusca</name>
    <dbReference type="NCBI Taxonomy" id="682080"/>
    <lineage>
        <taxon>Eukaryota</taxon>
        <taxon>Fungi</taxon>
        <taxon>Dikarya</taxon>
        <taxon>Ascomycota</taxon>
        <taxon>Pezizomycotina</taxon>
        <taxon>Dothideomycetes</taxon>
        <taxon>Pleosporomycetidae</taxon>
        <taxon>Pleosporales</taxon>
        <taxon>Tetraplosphaeriaceae</taxon>
        <taxon>Polyplosphaeria</taxon>
    </lineage>
</organism>
<dbReference type="Proteomes" id="UP000799444">
    <property type="component" value="Unassembled WGS sequence"/>
</dbReference>
<protein>
    <submittedName>
        <fullName evidence="1">Uncharacterized protein</fullName>
    </submittedName>
</protein>
<accession>A0A9P4UWM6</accession>
<evidence type="ECO:0000313" key="1">
    <source>
        <dbReference type="EMBL" id="KAF2729464.1"/>
    </source>
</evidence>
<dbReference type="EMBL" id="ML996244">
    <property type="protein sequence ID" value="KAF2729464.1"/>
    <property type="molecule type" value="Genomic_DNA"/>
</dbReference>
<evidence type="ECO:0000313" key="2">
    <source>
        <dbReference type="Proteomes" id="UP000799444"/>
    </source>
</evidence>
<comment type="caution">
    <text evidence="1">The sequence shown here is derived from an EMBL/GenBank/DDBJ whole genome shotgun (WGS) entry which is preliminary data.</text>
</comment>
<name>A0A9P4UWM6_9PLEO</name>
<sequence length="127" mass="13699">MPNHRPITAQIFLARRPRSWLHPPSISLPAPFQLPSSSLPAIIHYSLRSLASACTGLTAPGITLTLARKSNPNARCQNAQRPPLLPMRQNRSHCIATAPNFCLPSSYTGPAQPSPAQSCPALARPSF</sequence>
<dbReference type="AlphaFoldDB" id="A0A9P4UWM6"/>
<proteinExistence type="predicted"/>